<dbReference type="PANTHER" id="PTHR45737">
    <property type="entry name" value="VON WILLEBRAND FACTOR A DOMAIN-CONTAINING PROTEIN 5A"/>
    <property type="match status" value="1"/>
</dbReference>
<dbReference type="PANTHER" id="PTHR45737:SF6">
    <property type="entry name" value="VON WILLEBRAND FACTOR A DOMAIN-CONTAINING PROTEIN 5A"/>
    <property type="match status" value="1"/>
</dbReference>
<name>A0A9N9FX12_9GLOM</name>
<keyword evidence="2" id="KW-1185">Reference proteome</keyword>
<proteinExistence type="predicted"/>
<comment type="caution">
    <text evidence="1">The sequence shown here is derived from an EMBL/GenBank/DDBJ whole genome shotgun (WGS) entry which is preliminary data.</text>
</comment>
<gene>
    <name evidence="1" type="ORF">AGERDE_LOCUS7198</name>
</gene>
<organism evidence="1 2">
    <name type="scientific">Ambispora gerdemannii</name>
    <dbReference type="NCBI Taxonomy" id="144530"/>
    <lineage>
        <taxon>Eukaryota</taxon>
        <taxon>Fungi</taxon>
        <taxon>Fungi incertae sedis</taxon>
        <taxon>Mucoromycota</taxon>
        <taxon>Glomeromycotina</taxon>
        <taxon>Glomeromycetes</taxon>
        <taxon>Archaeosporales</taxon>
        <taxon>Ambisporaceae</taxon>
        <taxon>Ambispora</taxon>
    </lineage>
</organism>
<protein>
    <submittedName>
        <fullName evidence="1">7035_t:CDS:1</fullName>
    </submittedName>
</protein>
<dbReference type="OrthoDB" id="2443884at2759"/>
<dbReference type="Proteomes" id="UP000789831">
    <property type="component" value="Unassembled WGS sequence"/>
</dbReference>
<dbReference type="InterPro" id="IPR036465">
    <property type="entry name" value="vWFA_dom_sf"/>
</dbReference>
<evidence type="ECO:0000313" key="2">
    <source>
        <dbReference type="Proteomes" id="UP000789831"/>
    </source>
</evidence>
<dbReference type="AlphaFoldDB" id="A0A9N9FX12"/>
<reference evidence="1" key="1">
    <citation type="submission" date="2021-06" db="EMBL/GenBank/DDBJ databases">
        <authorList>
            <person name="Kallberg Y."/>
            <person name="Tangrot J."/>
            <person name="Rosling A."/>
        </authorList>
    </citation>
    <scope>NUCLEOTIDE SEQUENCE</scope>
    <source>
        <strain evidence="1">MT106</strain>
    </source>
</reference>
<accession>A0A9N9FX12</accession>
<sequence length="500" mass="55939">MIPQTIKGIVKESAQAVKEYREAVSQGKGAYLLRKIFPMFFYALLSEKIRFVLPTVVSPRYSPGDFSEDVTNRKIVTAVIQVTLVTSIESPSHLISTELNINGDAKVSRISLSEEITYLERDFILVVKSNGLDEPRAFIEYNPKTETNAVMLTLVPNFAQSVAKMSEMVFVVDRSDSMSSGPIRRALQALQLILQSIRYSKNTFSKAFTDVKNMGADCGGTEIKGVLECVVKTARSDMPTSRTFRLFSLGIGSRVSHHLIESIARAVKGYSQFVTDGEHMDKKVVGMIKNAIKNALTDYKVEWIDETPTDSKKRLSISSFPWDSSKKNETKFRQAPNSIPAIYSGVRVVVYAILAKGIKPKKIINLSAQSLDSPINLMLNFLAINSINEKTNSEIARSETLKQKREVPRQSNYMYFAGTPRTFHRVVEKSARSSKAVSSIVFPSAPPFPGVSHIRRRYQNARYYHQNFKSAHIGSNLQAQTLLAQKQELSPSFDIKTPTI</sequence>
<dbReference type="EMBL" id="CAJVPL010001265">
    <property type="protein sequence ID" value="CAG8562016.1"/>
    <property type="molecule type" value="Genomic_DNA"/>
</dbReference>
<evidence type="ECO:0000313" key="1">
    <source>
        <dbReference type="EMBL" id="CAG8562016.1"/>
    </source>
</evidence>
<dbReference type="SUPFAM" id="SSF53300">
    <property type="entry name" value="vWA-like"/>
    <property type="match status" value="1"/>
</dbReference>